<keyword evidence="2" id="KW-1185">Reference proteome</keyword>
<name>D2RPX6_HALTV</name>
<dbReference type="KEGG" id="htu:Htur_1347"/>
<organism evidence="1 2">
    <name type="scientific">Haloterrigena turkmenica (strain ATCC 51198 / DSM 5511 / JCM 9101 / NCIMB 13204 / VKM B-1734 / 4k)</name>
    <name type="common">Halococcus turkmenicus</name>
    <dbReference type="NCBI Taxonomy" id="543526"/>
    <lineage>
        <taxon>Archaea</taxon>
        <taxon>Methanobacteriati</taxon>
        <taxon>Methanobacteriota</taxon>
        <taxon>Stenosarchaea group</taxon>
        <taxon>Halobacteria</taxon>
        <taxon>Halobacteriales</taxon>
        <taxon>Natrialbaceae</taxon>
        <taxon>Haloterrigena</taxon>
    </lineage>
</organism>
<protein>
    <submittedName>
        <fullName evidence="1">Uncharacterized protein</fullName>
    </submittedName>
</protein>
<evidence type="ECO:0000313" key="2">
    <source>
        <dbReference type="Proteomes" id="UP000001903"/>
    </source>
</evidence>
<evidence type="ECO:0000313" key="1">
    <source>
        <dbReference type="EMBL" id="ADB60235.1"/>
    </source>
</evidence>
<reference evidence="1 2" key="1">
    <citation type="journal article" date="2010" name="Stand. Genomic Sci.">
        <title>Complete genome sequence of Haloterrigena turkmenica type strain (4k).</title>
        <authorList>
            <person name="Saunders E."/>
            <person name="Tindall B.J."/>
            <person name="Fahnrich R."/>
            <person name="Lapidus A."/>
            <person name="Copeland A."/>
            <person name="Del Rio T.G."/>
            <person name="Lucas S."/>
            <person name="Chen F."/>
            <person name="Tice H."/>
            <person name="Cheng J.F."/>
            <person name="Han C."/>
            <person name="Detter J.C."/>
            <person name="Bruce D."/>
            <person name="Goodwin L."/>
            <person name="Chain P."/>
            <person name="Pitluck S."/>
            <person name="Pati A."/>
            <person name="Ivanova N."/>
            <person name="Mavromatis K."/>
            <person name="Chen A."/>
            <person name="Palaniappan K."/>
            <person name="Land M."/>
            <person name="Hauser L."/>
            <person name="Chang Y.J."/>
            <person name="Jeffries C.D."/>
            <person name="Brettin T."/>
            <person name="Rohde M."/>
            <person name="Goker M."/>
            <person name="Bristow J."/>
            <person name="Eisen J.A."/>
            <person name="Markowitz V."/>
            <person name="Hugenholtz P."/>
            <person name="Klenk H.P."/>
            <person name="Kyrpides N.C."/>
        </authorList>
    </citation>
    <scope>NUCLEOTIDE SEQUENCE [LARGE SCALE GENOMIC DNA]</scope>
    <source>
        <strain evidence="2">ATCC 51198 / DSM 5511 / JCM 9101 / NCIMB 13204 / VKM B-1734 / 4k</strain>
    </source>
</reference>
<dbReference type="STRING" id="543526.Htur_1347"/>
<accession>D2RPX6</accession>
<sequence length="147" mass="16123">MPVLPGMFYEQRMNAPESPADLRAEYEDDLRAVVTQHGVDAVADQTDVDRETANALLEGDSPDLTLPEAAQIQALADGEPEPDEMVEIACDHLLLGMTTAVLDVDAVESELAIEMDAKEVQQKIERRAPMSFEEFVHIQYVIADGAP</sequence>
<proteinExistence type="predicted"/>
<dbReference type="EMBL" id="CP001860">
    <property type="protein sequence ID" value="ADB60235.1"/>
    <property type="molecule type" value="Genomic_DNA"/>
</dbReference>
<dbReference type="Pfam" id="PF19104">
    <property type="entry name" value="DUF5791"/>
    <property type="match status" value="1"/>
</dbReference>
<dbReference type="eggNOG" id="arCOG04674">
    <property type="taxonomic scope" value="Archaea"/>
</dbReference>
<dbReference type="InterPro" id="IPR043809">
    <property type="entry name" value="DUF5791"/>
</dbReference>
<dbReference type="HOGENOM" id="CLU_123164_0_0_2"/>
<dbReference type="AlphaFoldDB" id="D2RPX6"/>
<gene>
    <name evidence="1" type="ordered locus">Htur_1347</name>
</gene>
<dbReference type="Proteomes" id="UP000001903">
    <property type="component" value="Chromosome"/>
</dbReference>